<comment type="caution">
    <text evidence="4">The sequence shown here is derived from an EMBL/GenBank/DDBJ whole genome shotgun (WGS) entry which is preliminary data.</text>
</comment>
<feature type="compositionally biased region" description="Low complexity" evidence="2">
    <location>
        <begin position="556"/>
        <end position="565"/>
    </location>
</feature>
<feature type="compositionally biased region" description="Low complexity" evidence="2">
    <location>
        <begin position="26"/>
        <end position="37"/>
    </location>
</feature>
<feature type="compositionally biased region" description="Low complexity" evidence="2">
    <location>
        <begin position="45"/>
        <end position="71"/>
    </location>
</feature>
<dbReference type="Proteomes" id="UP000319210">
    <property type="component" value="Unassembled WGS sequence"/>
</dbReference>
<dbReference type="InterPro" id="IPR036457">
    <property type="entry name" value="PPM-type-like_dom_sf"/>
</dbReference>
<dbReference type="Gene3D" id="3.60.40.10">
    <property type="entry name" value="PPM-type phosphatase domain"/>
    <property type="match status" value="1"/>
</dbReference>
<feature type="compositionally biased region" description="Gly residues" evidence="2">
    <location>
        <begin position="581"/>
        <end position="606"/>
    </location>
</feature>
<dbReference type="InterPro" id="IPR001932">
    <property type="entry name" value="PPM-type_phosphatase-like_dom"/>
</dbReference>
<dbReference type="GO" id="GO:0016791">
    <property type="term" value="F:phosphatase activity"/>
    <property type="evidence" value="ECO:0007669"/>
    <property type="project" value="TreeGrafter"/>
</dbReference>
<feature type="domain" description="PPM-type phosphatase" evidence="3">
    <location>
        <begin position="333"/>
        <end position="618"/>
    </location>
</feature>
<dbReference type="EMBL" id="BJMM01000014">
    <property type="protein sequence ID" value="GEB50651.1"/>
    <property type="molecule type" value="Genomic_DNA"/>
</dbReference>
<evidence type="ECO:0000313" key="4">
    <source>
        <dbReference type="EMBL" id="GEB50651.1"/>
    </source>
</evidence>
<dbReference type="AlphaFoldDB" id="A0A4Y3QZE6"/>
<feature type="region of interest" description="Disordered" evidence="2">
    <location>
        <begin position="175"/>
        <end position="227"/>
    </location>
</feature>
<proteinExistence type="predicted"/>
<dbReference type="InterPro" id="IPR029016">
    <property type="entry name" value="GAF-like_dom_sf"/>
</dbReference>
<evidence type="ECO:0000259" key="3">
    <source>
        <dbReference type="SMART" id="SM00331"/>
    </source>
</evidence>
<dbReference type="SMART" id="SM00331">
    <property type="entry name" value="PP2C_SIG"/>
    <property type="match status" value="1"/>
</dbReference>
<gene>
    <name evidence="4" type="ORF">SCA03_32020</name>
</gene>
<sequence>MGTDHMPRWPSPMSSPHLPKVAGIQPAISPPSQTSSSDDPDSADSSDASGNPSSRSAAGRSSATGASADADGPTDRDRVAELSALHDLTTRLVRTDTLDSALHETLRAGALLLGARRGLIALEPGTDGGSPDAPERTIGLGLGRADLGQIETVPRTSATYTRVLDARTAGAAHARTATAPAGDRATAYDGGYGDGAAEPERNAALRAGSPPLDAPSHHPDPAGDPPAPVFPGLACPDIAADERLSPRHREVAARLGYAATYAVPLTTEAGSRLGAAVWLYDEPGEPTRRQRALLERYLRHATEHSARLGELTRTRARMATLREELLPSTLPRVPGVSLAVRHLSGPRGGGDWYDALPLPERALGLSVGGVTGGGPEAVAAMGRMRAALRAYAVMEGEDPVAVLSDLELLLRLTEPARSATALFAYAEPAGRRVLLAGAGHCPPLIIGPHRVEPVETAVSAPLGMLACWEAPSAEVLLREGETLLCYTDGLLHRTGHSRDRAFARLRSAAASAPRQAWKDPELLVDHVLHTVLPEPAAGRGDGEGAVDTAGAAAGTAGAAGAADPAGAGGAAGGARAAGAADGSGGSAGAGEPGGTGGSGGAGGSRGSGEDVVLLAARF</sequence>
<keyword evidence="1" id="KW-0378">Hydrolase</keyword>
<feature type="region of interest" description="Disordered" evidence="2">
    <location>
        <begin position="1"/>
        <end position="75"/>
    </location>
</feature>
<dbReference type="Pfam" id="PF07228">
    <property type="entry name" value="SpoIIE"/>
    <property type="match status" value="1"/>
</dbReference>
<feature type="region of interest" description="Disordered" evidence="2">
    <location>
        <begin position="556"/>
        <end position="609"/>
    </location>
</feature>
<dbReference type="InterPro" id="IPR052016">
    <property type="entry name" value="Bact_Sigma-Reg"/>
</dbReference>
<organism evidence="4 5">
    <name type="scientific">Streptomyces cacaoi</name>
    <dbReference type="NCBI Taxonomy" id="1898"/>
    <lineage>
        <taxon>Bacteria</taxon>
        <taxon>Bacillati</taxon>
        <taxon>Actinomycetota</taxon>
        <taxon>Actinomycetes</taxon>
        <taxon>Kitasatosporales</taxon>
        <taxon>Streptomycetaceae</taxon>
        <taxon>Streptomyces</taxon>
    </lineage>
</organism>
<evidence type="ECO:0000313" key="5">
    <source>
        <dbReference type="Proteomes" id="UP000319210"/>
    </source>
</evidence>
<evidence type="ECO:0000256" key="2">
    <source>
        <dbReference type="SAM" id="MobiDB-lite"/>
    </source>
</evidence>
<dbReference type="Gene3D" id="3.30.450.40">
    <property type="match status" value="1"/>
</dbReference>
<keyword evidence="5" id="KW-1185">Reference proteome</keyword>
<evidence type="ECO:0000256" key="1">
    <source>
        <dbReference type="ARBA" id="ARBA00022801"/>
    </source>
</evidence>
<feature type="compositionally biased region" description="Low complexity" evidence="2">
    <location>
        <begin position="175"/>
        <end position="189"/>
    </location>
</feature>
<dbReference type="PANTHER" id="PTHR43156:SF2">
    <property type="entry name" value="STAGE II SPORULATION PROTEIN E"/>
    <property type="match status" value="1"/>
</dbReference>
<name>A0A4Y3QZE6_STRCI</name>
<reference evidence="4 5" key="1">
    <citation type="submission" date="2019-06" db="EMBL/GenBank/DDBJ databases">
        <title>Whole genome shotgun sequence of Streptomyces cacaoi subsp. cacaoi NBRC 12748.</title>
        <authorList>
            <person name="Hosoyama A."/>
            <person name="Uohara A."/>
            <person name="Ohji S."/>
            <person name="Ichikawa N."/>
        </authorList>
    </citation>
    <scope>NUCLEOTIDE SEQUENCE [LARGE SCALE GENOMIC DNA]</scope>
    <source>
        <strain evidence="4 5">NBRC 12748</strain>
    </source>
</reference>
<dbReference type="PANTHER" id="PTHR43156">
    <property type="entry name" value="STAGE II SPORULATION PROTEIN E-RELATED"/>
    <property type="match status" value="1"/>
</dbReference>
<protein>
    <recommendedName>
        <fullName evidence="3">PPM-type phosphatase domain-containing protein</fullName>
    </recommendedName>
</protein>
<accession>A0A4Y3QZE6</accession>